<evidence type="ECO:0000256" key="1">
    <source>
        <dbReference type="ARBA" id="ARBA00022714"/>
    </source>
</evidence>
<dbReference type="SUPFAM" id="SSF54292">
    <property type="entry name" value="2Fe-2S ferredoxin-like"/>
    <property type="match status" value="1"/>
</dbReference>
<dbReference type="Pfam" id="PF01799">
    <property type="entry name" value="Fer2_2"/>
    <property type="match status" value="1"/>
</dbReference>
<dbReference type="Gene3D" id="3.10.20.30">
    <property type="match status" value="1"/>
</dbReference>
<dbReference type="Gene3D" id="1.10.150.120">
    <property type="entry name" value="[2Fe-2S]-binding domain"/>
    <property type="match status" value="1"/>
</dbReference>
<dbReference type="EMBL" id="JBJHZZ010000001">
    <property type="protein sequence ID" value="MFL0246186.1"/>
    <property type="molecule type" value="Genomic_DNA"/>
</dbReference>
<dbReference type="Pfam" id="PF00111">
    <property type="entry name" value="Fer2"/>
    <property type="match status" value="1"/>
</dbReference>
<dbReference type="InterPro" id="IPR012675">
    <property type="entry name" value="Beta-grasp_dom_sf"/>
</dbReference>
<dbReference type="PROSITE" id="PS00197">
    <property type="entry name" value="2FE2S_FER_1"/>
    <property type="match status" value="1"/>
</dbReference>
<dbReference type="Proteomes" id="UP001623591">
    <property type="component" value="Unassembled WGS sequence"/>
</dbReference>
<dbReference type="PANTHER" id="PTHR44379:SF5">
    <property type="entry name" value="OXIDOREDUCTASE WITH IRON-SULFUR SUBUNIT"/>
    <property type="match status" value="1"/>
</dbReference>
<dbReference type="CDD" id="cd00207">
    <property type="entry name" value="fer2"/>
    <property type="match status" value="1"/>
</dbReference>
<evidence type="ECO:0000256" key="4">
    <source>
        <dbReference type="ARBA" id="ARBA00023004"/>
    </source>
</evidence>
<dbReference type="InterPro" id="IPR036010">
    <property type="entry name" value="2Fe-2S_ferredoxin-like_sf"/>
</dbReference>
<dbReference type="InterPro" id="IPR001041">
    <property type="entry name" value="2Fe-2S_ferredoxin-type"/>
</dbReference>
<evidence type="ECO:0000313" key="8">
    <source>
        <dbReference type="Proteomes" id="UP001623591"/>
    </source>
</evidence>
<gene>
    <name evidence="7" type="ORF">ACJDUG_04230</name>
</gene>
<organism evidence="7 8">
    <name type="scientific">Candidatus Clostridium stratigraminis</name>
    <dbReference type="NCBI Taxonomy" id="3381661"/>
    <lineage>
        <taxon>Bacteria</taxon>
        <taxon>Bacillati</taxon>
        <taxon>Bacillota</taxon>
        <taxon>Clostridia</taxon>
        <taxon>Eubacteriales</taxon>
        <taxon>Clostridiaceae</taxon>
        <taxon>Clostridium</taxon>
    </lineage>
</organism>
<accession>A0ABW8T0U5</accession>
<dbReference type="InterPro" id="IPR006058">
    <property type="entry name" value="2Fe2S_fd_BS"/>
</dbReference>
<keyword evidence="5" id="KW-0411">Iron-sulfur</keyword>
<dbReference type="InterPro" id="IPR002888">
    <property type="entry name" value="2Fe-2S-bd"/>
</dbReference>
<dbReference type="SUPFAM" id="SSF47741">
    <property type="entry name" value="CO dehydrogenase ISP C-domain like"/>
    <property type="match status" value="1"/>
</dbReference>
<keyword evidence="4" id="KW-0408">Iron</keyword>
<dbReference type="RefSeq" id="WP_406768638.1">
    <property type="nucleotide sequence ID" value="NZ_JBJHZZ010000001.1"/>
</dbReference>
<dbReference type="InterPro" id="IPR036884">
    <property type="entry name" value="2Fe-2S-bd_dom_sf"/>
</dbReference>
<keyword evidence="1" id="KW-0001">2Fe-2S</keyword>
<dbReference type="PANTHER" id="PTHR44379">
    <property type="entry name" value="OXIDOREDUCTASE WITH IRON-SULFUR SUBUNIT"/>
    <property type="match status" value="1"/>
</dbReference>
<dbReference type="InterPro" id="IPR051452">
    <property type="entry name" value="Diverse_Oxidoreductases"/>
</dbReference>
<evidence type="ECO:0000256" key="2">
    <source>
        <dbReference type="ARBA" id="ARBA00022723"/>
    </source>
</evidence>
<evidence type="ECO:0000256" key="5">
    <source>
        <dbReference type="ARBA" id="ARBA00023014"/>
    </source>
</evidence>
<comment type="caution">
    <text evidence="7">The sequence shown here is derived from an EMBL/GenBank/DDBJ whole genome shotgun (WGS) entry which is preliminary data.</text>
</comment>
<sequence>MKEKIHLYVNGDEVYAEIASNKTLLYLLREELGLTGTKEGCGAGECGACTVILNGKAVNSCLVMALEAAEGEVFTIEGEAKNGELSILQKSFIKHNGLQCGFCTPGMVMSARALLNKNPSPSKEEIIEAMQGNLCRCTGYESIIESVEAAAHGEAEIVNLYALDMKAKGE</sequence>
<proteinExistence type="predicted"/>
<feature type="domain" description="2Fe-2S ferredoxin-type" evidence="6">
    <location>
        <begin position="3"/>
        <end position="79"/>
    </location>
</feature>
<evidence type="ECO:0000313" key="7">
    <source>
        <dbReference type="EMBL" id="MFL0246186.1"/>
    </source>
</evidence>
<keyword evidence="3" id="KW-0560">Oxidoreductase</keyword>
<dbReference type="PROSITE" id="PS51085">
    <property type="entry name" value="2FE2S_FER_2"/>
    <property type="match status" value="1"/>
</dbReference>
<keyword evidence="2" id="KW-0479">Metal-binding</keyword>
<reference evidence="7 8" key="1">
    <citation type="submission" date="2024-11" db="EMBL/GenBank/DDBJ databases">
        <authorList>
            <person name="Heng Y.C."/>
            <person name="Lim A.C.H."/>
            <person name="Lee J.K.Y."/>
            <person name="Kittelmann S."/>
        </authorList>
    </citation>
    <scope>NUCLEOTIDE SEQUENCE [LARGE SCALE GENOMIC DNA]</scope>
    <source>
        <strain evidence="7 8">WILCCON 0185</strain>
    </source>
</reference>
<keyword evidence="8" id="KW-1185">Reference proteome</keyword>
<name>A0ABW8T0U5_9CLOT</name>
<evidence type="ECO:0000256" key="3">
    <source>
        <dbReference type="ARBA" id="ARBA00023002"/>
    </source>
</evidence>
<protein>
    <submittedName>
        <fullName evidence="7">(2Fe-2S)-binding protein</fullName>
    </submittedName>
</protein>
<evidence type="ECO:0000259" key="6">
    <source>
        <dbReference type="PROSITE" id="PS51085"/>
    </source>
</evidence>